<comment type="cofactor">
    <cofactor evidence="1">
        <name>FAD</name>
        <dbReference type="ChEBI" id="CHEBI:57692"/>
    </cofactor>
</comment>
<dbReference type="PANTHER" id="PTHR43429:SF1">
    <property type="entry name" value="NAD(P)H SULFUR OXIDOREDUCTASE (COA-DEPENDENT)"/>
    <property type="match status" value="1"/>
</dbReference>
<dbReference type="Pfam" id="PF02852">
    <property type="entry name" value="Pyr_redox_dim"/>
    <property type="match status" value="1"/>
</dbReference>
<evidence type="ECO:0000256" key="4">
    <source>
        <dbReference type="ARBA" id="ARBA00022827"/>
    </source>
</evidence>
<dbReference type="Gene3D" id="3.40.250.10">
    <property type="entry name" value="Rhodanese-like domain"/>
    <property type="match status" value="1"/>
</dbReference>
<dbReference type="InterPro" id="IPR023753">
    <property type="entry name" value="FAD/NAD-binding_dom"/>
</dbReference>
<dbReference type="InterPro" id="IPR001763">
    <property type="entry name" value="Rhodanese-like_dom"/>
</dbReference>
<dbReference type="PANTHER" id="PTHR43429">
    <property type="entry name" value="PYRIDINE NUCLEOTIDE-DISULFIDE OXIDOREDUCTASE DOMAIN-CONTAINING"/>
    <property type="match status" value="1"/>
</dbReference>
<dbReference type="PROSITE" id="PS50206">
    <property type="entry name" value="RHODANESE_3"/>
    <property type="match status" value="1"/>
</dbReference>
<dbReference type="InterPro" id="IPR036873">
    <property type="entry name" value="Rhodanese-like_dom_sf"/>
</dbReference>
<dbReference type="SUPFAM" id="SSF55424">
    <property type="entry name" value="FAD/NAD-linked reductases, dimerisation (C-terminal) domain"/>
    <property type="match status" value="1"/>
</dbReference>
<keyword evidence="4" id="KW-0274">FAD</keyword>
<evidence type="ECO:0000256" key="5">
    <source>
        <dbReference type="ARBA" id="ARBA00023002"/>
    </source>
</evidence>
<dbReference type="SUPFAM" id="SSF52821">
    <property type="entry name" value="Rhodanese/Cell cycle control phosphatase"/>
    <property type="match status" value="1"/>
</dbReference>
<evidence type="ECO:0000259" key="7">
    <source>
        <dbReference type="PROSITE" id="PS50206"/>
    </source>
</evidence>
<evidence type="ECO:0000256" key="2">
    <source>
        <dbReference type="ARBA" id="ARBA00009130"/>
    </source>
</evidence>
<dbReference type="InterPro" id="IPR036188">
    <property type="entry name" value="FAD/NAD-bd_sf"/>
</dbReference>
<protein>
    <recommendedName>
        <fullName evidence="7">Rhodanese domain-containing protein</fullName>
    </recommendedName>
</protein>
<evidence type="ECO:0000313" key="9">
    <source>
        <dbReference type="Proteomes" id="UP000229740"/>
    </source>
</evidence>
<keyword evidence="3" id="KW-0285">Flavoprotein</keyword>
<keyword evidence="5" id="KW-0560">Oxidoreductase</keyword>
<dbReference type="SUPFAM" id="SSF51905">
    <property type="entry name" value="FAD/NAD(P)-binding domain"/>
    <property type="match status" value="2"/>
</dbReference>
<keyword evidence="6" id="KW-0676">Redox-active center</keyword>
<name>A0A2G6E3J2_9BACT</name>
<dbReference type="GO" id="GO:0016491">
    <property type="term" value="F:oxidoreductase activity"/>
    <property type="evidence" value="ECO:0007669"/>
    <property type="project" value="UniProtKB-KW"/>
</dbReference>
<dbReference type="PRINTS" id="PR00411">
    <property type="entry name" value="PNDRDTASEI"/>
</dbReference>
<comment type="similarity">
    <text evidence="2">Belongs to the class-III pyridine nucleotide-disulfide oxidoreductase family.</text>
</comment>
<sequence length="598" mass="64630">MFDSVTGGYLMAKKRLIIVGAVAAGASAAAKARRMNEKIEIVLFESGSYMSFANCGLPYYVGGEIANRDSLFVAKPDIFKKRFNIDLRLNTKVTAVSPESREVTFVGPDGKERHLSYDRLILATGTVPIVPPIPGLDGPNIFLCRTVSDVDAIMERLNDLLPRDMEGIRRMDEGPLHDLDATGIHALIIGAGYIGLECAEQLMHRGINTTVVEAMPQIMGPLDREMTQPVVKAMTDSGAEVIVSDAVDRIEQEEDRSVAVLKSGRRVIFDIGIIGTGVRPNVELAGSIGLKLGETGAILVDEYQRSSISTIYAAGDNSESTFLPTGTQVNIPLAGPANKQGRIAGNNAALELLEQDADKDQPWLRMKGVLGTSIARVCGVVAGGTGLSEKLAKRLGVNVKAAYSIGQNHAGYYPGAQLMIVKVVYSAEDGRLLGAQAVGQEGVDKRLDVFATAIVGKMTVEDLENLDLCYAPPFGSAKDIAVMSGFITANARRGLSDGISPMRLFEELKGDVPPTVIDVRDKREYRDGHLDTAINIPLDDLRERLHEVPQNTPVVVHCQAGYRSYVAQQILQNHGWTNVRNLYGGYAFASRVLSMDTM</sequence>
<evidence type="ECO:0000256" key="1">
    <source>
        <dbReference type="ARBA" id="ARBA00001974"/>
    </source>
</evidence>
<comment type="caution">
    <text evidence="8">The sequence shown here is derived from an EMBL/GenBank/DDBJ whole genome shotgun (WGS) entry which is preliminary data.</text>
</comment>
<dbReference type="InterPro" id="IPR004099">
    <property type="entry name" value="Pyr_nucl-diS_OxRdtase_dimer"/>
</dbReference>
<organism evidence="8 9">
    <name type="scientific">candidate division KSB3 bacterium</name>
    <dbReference type="NCBI Taxonomy" id="2044937"/>
    <lineage>
        <taxon>Bacteria</taxon>
        <taxon>candidate division KSB3</taxon>
    </lineage>
</organism>
<evidence type="ECO:0000256" key="6">
    <source>
        <dbReference type="ARBA" id="ARBA00023284"/>
    </source>
</evidence>
<dbReference type="Pfam" id="PF00581">
    <property type="entry name" value="Rhodanese"/>
    <property type="match status" value="1"/>
</dbReference>
<gene>
    <name evidence="8" type="ORF">CSB45_10395</name>
</gene>
<dbReference type="EMBL" id="PDPS01000032">
    <property type="protein sequence ID" value="PID56634.1"/>
    <property type="molecule type" value="Genomic_DNA"/>
</dbReference>
<feature type="domain" description="Rhodanese" evidence="7">
    <location>
        <begin position="510"/>
        <end position="597"/>
    </location>
</feature>
<dbReference type="Proteomes" id="UP000229740">
    <property type="component" value="Unassembled WGS sequence"/>
</dbReference>
<dbReference type="InterPro" id="IPR050260">
    <property type="entry name" value="FAD-bd_OxRdtase"/>
</dbReference>
<accession>A0A2G6E3J2</accession>
<dbReference type="Pfam" id="PF07992">
    <property type="entry name" value="Pyr_redox_2"/>
    <property type="match status" value="1"/>
</dbReference>
<dbReference type="AlphaFoldDB" id="A0A2G6E3J2"/>
<reference evidence="8 9" key="1">
    <citation type="submission" date="2017-10" db="EMBL/GenBank/DDBJ databases">
        <title>Novel microbial diversity and functional potential in the marine mammal oral microbiome.</title>
        <authorList>
            <person name="Dudek N.K."/>
            <person name="Sun C.L."/>
            <person name="Burstein D."/>
            <person name="Kantor R.S."/>
            <person name="Aliaga Goltsman D.S."/>
            <person name="Bik E.M."/>
            <person name="Thomas B.C."/>
            <person name="Banfield J.F."/>
            <person name="Relman D.A."/>
        </authorList>
    </citation>
    <scope>NUCLEOTIDE SEQUENCE [LARGE SCALE GENOMIC DNA]</scope>
    <source>
        <strain evidence="8">DOLZORAL124_49_17</strain>
    </source>
</reference>
<evidence type="ECO:0000256" key="3">
    <source>
        <dbReference type="ARBA" id="ARBA00022630"/>
    </source>
</evidence>
<proteinExistence type="inferred from homology"/>
<evidence type="ECO:0000313" key="8">
    <source>
        <dbReference type="EMBL" id="PID56634.1"/>
    </source>
</evidence>
<dbReference type="Gene3D" id="3.50.50.60">
    <property type="entry name" value="FAD/NAD(P)-binding domain"/>
    <property type="match status" value="2"/>
</dbReference>
<dbReference type="SMART" id="SM00450">
    <property type="entry name" value="RHOD"/>
    <property type="match status" value="1"/>
</dbReference>
<dbReference type="InterPro" id="IPR016156">
    <property type="entry name" value="FAD/NAD-linked_Rdtase_dimer_sf"/>
</dbReference>
<dbReference type="PRINTS" id="PR00368">
    <property type="entry name" value="FADPNR"/>
</dbReference>